<comment type="caution">
    <text evidence="1">The sequence shown here is derived from an EMBL/GenBank/DDBJ whole genome shotgun (WGS) entry which is preliminary data.</text>
</comment>
<name>A0A645G304_9ZZZZ</name>
<accession>A0A645G304</accession>
<organism evidence="1">
    <name type="scientific">bioreactor metagenome</name>
    <dbReference type="NCBI Taxonomy" id="1076179"/>
    <lineage>
        <taxon>unclassified sequences</taxon>
        <taxon>metagenomes</taxon>
        <taxon>ecological metagenomes</taxon>
    </lineage>
</organism>
<protein>
    <submittedName>
        <fullName evidence="1">Uncharacterized protein</fullName>
    </submittedName>
</protein>
<reference evidence="1" key="1">
    <citation type="submission" date="2019-08" db="EMBL/GenBank/DDBJ databases">
        <authorList>
            <person name="Kucharzyk K."/>
            <person name="Murdoch R.W."/>
            <person name="Higgins S."/>
            <person name="Loffler F."/>
        </authorList>
    </citation>
    <scope>NUCLEOTIDE SEQUENCE</scope>
</reference>
<sequence length="66" mass="7506">MSFALQIRIGIVLFIQLHVFVGSIGEITTACQPKVFVKLVFYIDRTVETMRFHLTHVTTDTCFKSG</sequence>
<dbReference type="EMBL" id="VSSQ01067878">
    <property type="protein sequence ID" value="MPN20189.1"/>
    <property type="molecule type" value="Genomic_DNA"/>
</dbReference>
<dbReference type="AlphaFoldDB" id="A0A645G304"/>
<evidence type="ECO:0000313" key="1">
    <source>
        <dbReference type="EMBL" id="MPN20189.1"/>
    </source>
</evidence>
<proteinExistence type="predicted"/>
<gene>
    <name evidence="1" type="ORF">SDC9_167567</name>
</gene>